<protein>
    <submittedName>
        <fullName evidence="2">Uncharacterized protein</fullName>
    </submittedName>
</protein>
<organism evidence="2 3">
    <name type="scientific">Mariniphaga sediminis</name>
    <dbReference type="NCBI Taxonomy" id="1628158"/>
    <lineage>
        <taxon>Bacteria</taxon>
        <taxon>Pseudomonadati</taxon>
        <taxon>Bacteroidota</taxon>
        <taxon>Bacteroidia</taxon>
        <taxon>Marinilabiliales</taxon>
        <taxon>Prolixibacteraceae</taxon>
        <taxon>Mariniphaga</taxon>
    </lineage>
</organism>
<accession>A0A399CSX8</accession>
<evidence type="ECO:0000313" key="2">
    <source>
        <dbReference type="EMBL" id="RIH63095.1"/>
    </source>
</evidence>
<reference evidence="2 3" key="1">
    <citation type="journal article" date="2015" name="Int. J. Syst. Evol. Microbiol.">
        <title>Mariniphaga sediminis sp. nov., isolated from coastal sediment.</title>
        <authorList>
            <person name="Wang F.Q."/>
            <person name="Shen Q.Y."/>
            <person name="Chen G.J."/>
            <person name="Du Z.J."/>
        </authorList>
    </citation>
    <scope>NUCLEOTIDE SEQUENCE [LARGE SCALE GENOMIC DNA]</scope>
    <source>
        <strain evidence="2 3">SY21</strain>
    </source>
</reference>
<evidence type="ECO:0000256" key="1">
    <source>
        <dbReference type="SAM" id="MobiDB-lite"/>
    </source>
</evidence>
<gene>
    <name evidence="2" type="ORF">D1164_21550</name>
</gene>
<evidence type="ECO:0000313" key="3">
    <source>
        <dbReference type="Proteomes" id="UP000266441"/>
    </source>
</evidence>
<dbReference type="AlphaFoldDB" id="A0A399CSX8"/>
<dbReference type="EMBL" id="QWET01000026">
    <property type="protein sequence ID" value="RIH63095.1"/>
    <property type="molecule type" value="Genomic_DNA"/>
</dbReference>
<feature type="region of interest" description="Disordered" evidence="1">
    <location>
        <begin position="37"/>
        <end position="58"/>
    </location>
</feature>
<sequence length="83" mass="9795">MVSDPSCYTITFPVMFWALPVKQDRKKVNRILQKWNRAAKNPTGEQKRQQEDKKAYRRTQKCSRKGLSVFIPPLPSRNQYTPI</sequence>
<feature type="compositionally biased region" description="Basic and acidic residues" evidence="1">
    <location>
        <begin position="45"/>
        <end position="54"/>
    </location>
</feature>
<dbReference type="Proteomes" id="UP000266441">
    <property type="component" value="Unassembled WGS sequence"/>
</dbReference>
<proteinExistence type="predicted"/>
<name>A0A399CSX8_9BACT</name>
<keyword evidence="3" id="KW-1185">Reference proteome</keyword>
<comment type="caution">
    <text evidence="2">The sequence shown here is derived from an EMBL/GenBank/DDBJ whole genome shotgun (WGS) entry which is preliminary data.</text>
</comment>